<gene>
    <name evidence="1" type="ORF">SAMN05216429_101384</name>
</gene>
<dbReference type="AlphaFoldDB" id="A0A1I3Q2P3"/>
<sequence length="50" mass="5673">MDLPIIYGDDQWMLHEEQGHARVTKTKEAFEAAAAPTWRKSTRTTAVKDA</sequence>
<proteinExistence type="predicted"/>
<accession>A0A1I3Q2P3</accession>
<organism evidence="1 2">
    <name type="scientific">Marinobacter persicus</name>
    <dbReference type="NCBI Taxonomy" id="930118"/>
    <lineage>
        <taxon>Bacteria</taxon>
        <taxon>Pseudomonadati</taxon>
        <taxon>Pseudomonadota</taxon>
        <taxon>Gammaproteobacteria</taxon>
        <taxon>Pseudomonadales</taxon>
        <taxon>Marinobacteraceae</taxon>
        <taxon>Marinobacter</taxon>
    </lineage>
</organism>
<evidence type="ECO:0000313" key="1">
    <source>
        <dbReference type="EMBL" id="SFJ27737.1"/>
    </source>
</evidence>
<reference evidence="1 2" key="1">
    <citation type="submission" date="2016-10" db="EMBL/GenBank/DDBJ databases">
        <authorList>
            <person name="de Groot N.N."/>
        </authorList>
    </citation>
    <scope>NUCLEOTIDE SEQUENCE [LARGE SCALE GENOMIC DNA]</scope>
    <source>
        <strain evidence="1 2">IBRC-M 10445</strain>
    </source>
</reference>
<protein>
    <submittedName>
        <fullName evidence="1">Uncharacterized protein</fullName>
    </submittedName>
</protein>
<evidence type="ECO:0000313" key="2">
    <source>
        <dbReference type="Proteomes" id="UP000199445"/>
    </source>
</evidence>
<dbReference type="EMBL" id="FOSC01000001">
    <property type="protein sequence ID" value="SFJ27737.1"/>
    <property type="molecule type" value="Genomic_DNA"/>
</dbReference>
<keyword evidence="2" id="KW-1185">Reference proteome</keyword>
<dbReference type="Proteomes" id="UP000199445">
    <property type="component" value="Unassembled WGS sequence"/>
</dbReference>
<name>A0A1I3Q2P3_9GAMM</name>